<name>A0A3R6IS17_9BACT</name>
<feature type="region of interest" description="Disordered" evidence="1">
    <location>
        <begin position="135"/>
        <end position="155"/>
    </location>
</feature>
<gene>
    <name evidence="2" type="ORF">DW060_09540</name>
</gene>
<organism evidence="2 3">
    <name type="scientific">Leyella stercorea</name>
    <dbReference type="NCBI Taxonomy" id="363265"/>
    <lineage>
        <taxon>Bacteria</taxon>
        <taxon>Pseudomonadati</taxon>
        <taxon>Bacteroidota</taxon>
        <taxon>Bacteroidia</taxon>
        <taxon>Bacteroidales</taxon>
        <taxon>Prevotellaceae</taxon>
        <taxon>Leyella</taxon>
    </lineage>
</organism>
<evidence type="ECO:0000313" key="3">
    <source>
        <dbReference type="Proteomes" id="UP000286598"/>
    </source>
</evidence>
<evidence type="ECO:0000313" key="2">
    <source>
        <dbReference type="EMBL" id="RHK49059.1"/>
    </source>
</evidence>
<dbReference type="AlphaFoldDB" id="A0A3R6IS17"/>
<dbReference type="EMBL" id="QRNO01000049">
    <property type="protein sequence ID" value="RHK49059.1"/>
    <property type="molecule type" value="Genomic_DNA"/>
</dbReference>
<sequence>MCLMKRFIKNNQWGRRKTPLWKQFSVKTPGEPIVKISLGVGVTRVRILKKSEIEELRQKGYTVEIIRKIQSRQPRSAADIIFKKETWQEHSSTFTVIDPITPPLHIEEGEDSSILGSCIITNVPEEYKRHRRNGAHLPIGPIKKSKKKHGNKCKRKSTKKELEEEYLVLVKAHAELTKRLADFGKKIHDALPDDETGIPVYNLFRPFVDENKLSDCFLYIFQKFFGALPTETLDGYYKKPIDLIAYLFILVEWERLANYIFSEKCKKPFFEFIKEKVLVEKLDTTERTFHNRLTVTMGDFRNNLMKEPISSNFKGERWKKDFFIKDFLKVVEIFHGTEYYQELAKRKHA</sequence>
<keyword evidence="3" id="KW-1185">Reference proteome</keyword>
<proteinExistence type="predicted"/>
<reference evidence="2 3" key="1">
    <citation type="submission" date="2018-08" db="EMBL/GenBank/DDBJ databases">
        <title>A genome reference for cultivated species of the human gut microbiota.</title>
        <authorList>
            <person name="Zou Y."/>
            <person name="Xue W."/>
            <person name="Luo G."/>
        </authorList>
    </citation>
    <scope>NUCLEOTIDE SEQUENCE [LARGE SCALE GENOMIC DNA]</scope>
    <source>
        <strain evidence="2 3">AF42-9</strain>
    </source>
</reference>
<dbReference type="Proteomes" id="UP000286598">
    <property type="component" value="Unassembled WGS sequence"/>
</dbReference>
<protein>
    <submittedName>
        <fullName evidence="2">Uncharacterized protein</fullName>
    </submittedName>
</protein>
<comment type="caution">
    <text evidence="2">The sequence shown here is derived from an EMBL/GenBank/DDBJ whole genome shotgun (WGS) entry which is preliminary data.</text>
</comment>
<evidence type="ECO:0000256" key="1">
    <source>
        <dbReference type="SAM" id="MobiDB-lite"/>
    </source>
</evidence>
<feature type="compositionally biased region" description="Basic residues" evidence="1">
    <location>
        <begin position="143"/>
        <end position="155"/>
    </location>
</feature>
<accession>A0A3R6IS17</accession>